<dbReference type="EMBL" id="JACHEP010000012">
    <property type="protein sequence ID" value="MBB5325153.1"/>
    <property type="molecule type" value="Genomic_DNA"/>
</dbReference>
<dbReference type="InterPro" id="IPR009061">
    <property type="entry name" value="DNA-bd_dom_put_sf"/>
</dbReference>
<dbReference type="Pfam" id="PF12728">
    <property type="entry name" value="HTH_17"/>
    <property type="match status" value="1"/>
</dbReference>
<comment type="caution">
    <text evidence="2">The sequence shown here is derived from an EMBL/GenBank/DDBJ whole genome shotgun (WGS) entry which is preliminary data.</text>
</comment>
<dbReference type="RefSeq" id="WP_183254443.1">
    <property type="nucleotide sequence ID" value="NZ_JACHEP010000012.1"/>
</dbReference>
<dbReference type="InterPro" id="IPR010093">
    <property type="entry name" value="SinI_DNA-bd"/>
</dbReference>
<gene>
    <name evidence="2" type="ORF">HNQ34_002252</name>
</gene>
<reference evidence="2 3" key="1">
    <citation type="submission" date="2020-08" db="EMBL/GenBank/DDBJ databases">
        <title>Genomic Encyclopedia of Type Strains, Phase IV (KMG-IV): sequencing the most valuable type-strain genomes for metagenomic binning, comparative biology and taxonomic classification.</title>
        <authorList>
            <person name="Goeker M."/>
        </authorList>
    </citation>
    <scope>NUCLEOTIDE SEQUENCE [LARGE SCALE GENOMIC DNA]</scope>
    <source>
        <strain evidence="2 3">DSM 16325</strain>
    </source>
</reference>
<dbReference type="Proteomes" id="UP000520011">
    <property type="component" value="Unassembled WGS sequence"/>
</dbReference>
<proteinExistence type="predicted"/>
<dbReference type="NCBIfam" id="TIGR01764">
    <property type="entry name" value="excise"/>
    <property type="match status" value="1"/>
</dbReference>
<organism evidence="2 3">
    <name type="scientific">Anoxybacteroides tepidamans</name>
    <dbReference type="NCBI Taxonomy" id="265948"/>
    <lineage>
        <taxon>Bacteria</taxon>
        <taxon>Bacillati</taxon>
        <taxon>Bacillota</taxon>
        <taxon>Bacilli</taxon>
        <taxon>Bacillales</taxon>
        <taxon>Anoxybacillaceae</taxon>
        <taxon>Anoxybacteroides</taxon>
    </lineage>
</organism>
<protein>
    <submittedName>
        <fullName evidence="2">Excisionase family DNA binding protein</fullName>
    </submittedName>
</protein>
<accession>A0A7W8MVQ4</accession>
<feature type="domain" description="Helix-turn-helix" evidence="1">
    <location>
        <begin position="146"/>
        <end position="188"/>
    </location>
</feature>
<dbReference type="AlphaFoldDB" id="A0A7W8MVQ4"/>
<keyword evidence="3" id="KW-1185">Reference proteome</keyword>
<evidence type="ECO:0000259" key="1">
    <source>
        <dbReference type="Pfam" id="PF12728"/>
    </source>
</evidence>
<dbReference type="SUPFAM" id="SSF46955">
    <property type="entry name" value="Putative DNA-binding domain"/>
    <property type="match status" value="1"/>
</dbReference>
<dbReference type="InterPro" id="IPR041657">
    <property type="entry name" value="HTH_17"/>
</dbReference>
<sequence length="222" mass="25668">MTRAIDREQEHMWDSVYILSQINSEKAKAVFKAAIEKSFWQLGITLPVFSTIRFSLPNAEHLSRLRDIEKKMREAYTTKEQEKAYEYLVDYIEQLSEIAEGDSLTVRKKLLVSLLNESAKLNNKIKNYQLPTSIVSFPSRQTAIAYYTTTEVAKKLGLSDQTIRRMCEIGKFPGAYKTDGGHWRIPQDIFVTTPEQDDRAEQILHQIDRKNQEAGDVDEFNL</sequence>
<name>A0A7W8MVQ4_9BACL</name>
<evidence type="ECO:0000313" key="3">
    <source>
        <dbReference type="Proteomes" id="UP000520011"/>
    </source>
</evidence>
<evidence type="ECO:0000313" key="2">
    <source>
        <dbReference type="EMBL" id="MBB5325153.1"/>
    </source>
</evidence>
<dbReference type="GO" id="GO:0003677">
    <property type="term" value="F:DNA binding"/>
    <property type="evidence" value="ECO:0007669"/>
    <property type="project" value="InterPro"/>
</dbReference>
<dbReference type="Gene3D" id="1.10.1660.10">
    <property type="match status" value="1"/>
</dbReference>